<dbReference type="InterPro" id="IPR016177">
    <property type="entry name" value="DNA-bd_dom_sf"/>
</dbReference>
<evidence type="ECO:0000313" key="8">
    <source>
        <dbReference type="EMBL" id="JAT44373.1"/>
    </source>
</evidence>
<proteinExistence type="predicted"/>
<comment type="subcellular location">
    <subcellularLocation>
        <location evidence="1">Nucleus</location>
    </subcellularLocation>
</comment>
<dbReference type="PANTHER" id="PTHR31190:SF173">
    <property type="entry name" value="PATHOGENESIS-RELATED GENES TRANSCRIPTIONAL ACTIVATOR PTI5"/>
    <property type="match status" value="1"/>
</dbReference>
<dbReference type="GO" id="GO:0005634">
    <property type="term" value="C:nucleus"/>
    <property type="evidence" value="ECO:0007669"/>
    <property type="project" value="UniProtKB-SubCell"/>
</dbReference>
<dbReference type="GO" id="GO:0003677">
    <property type="term" value="F:DNA binding"/>
    <property type="evidence" value="ECO:0007669"/>
    <property type="project" value="UniProtKB-KW"/>
</dbReference>
<keyword evidence="4" id="KW-0804">Transcription</keyword>
<dbReference type="PANTHER" id="PTHR31190">
    <property type="entry name" value="DNA-BINDING DOMAIN"/>
    <property type="match status" value="1"/>
</dbReference>
<dbReference type="Gene3D" id="3.30.730.10">
    <property type="entry name" value="AP2/ERF domain"/>
    <property type="match status" value="1"/>
</dbReference>
<dbReference type="SUPFAM" id="SSF54171">
    <property type="entry name" value="DNA-binding domain"/>
    <property type="match status" value="1"/>
</dbReference>
<evidence type="ECO:0000256" key="2">
    <source>
        <dbReference type="ARBA" id="ARBA00023015"/>
    </source>
</evidence>
<dbReference type="AlphaFoldDB" id="A0A1D1XPR2"/>
<keyword evidence="5" id="KW-0539">Nucleus</keyword>
<accession>A0A1D1XPR2</accession>
<dbReference type="InterPro" id="IPR036955">
    <property type="entry name" value="AP2/ERF_dom_sf"/>
</dbReference>
<dbReference type="PROSITE" id="PS51032">
    <property type="entry name" value="AP2_ERF"/>
    <property type="match status" value="1"/>
</dbReference>
<evidence type="ECO:0000256" key="4">
    <source>
        <dbReference type="ARBA" id="ARBA00023163"/>
    </source>
</evidence>
<evidence type="ECO:0000256" key="1">
    <source>
        <dbReference type="ARBA" id="ARBA00004123"/>
    </source>
</evidence>
<evidence type="ECO:0000259" key="7">
    <source>
        <dbReference type="PROSITE" id="PS51032"/>
    </source>
</evidence>
<evidence type="ECO:0000256" key="6">
    <source>
        <dbReference type="SAM" id="MobiDB-lite"/>
    </source>
</evidence>
<organism evidence="8">
    <name type="scientific">Anthurium amnicola</name>
    <dbReference type="NCBI Taxonomy" id="1678845"/>
    <lineage>
        <taxon>Eukaryota</taxon>
        <taxon>Viridiplantae</taxon>
        <taxon>Streptophyta</taxon>
        <taxon>Embryophyta</taxon>
        <taxon>Tracheophyta</taxon>
        <taxon>Spermatophyta</taxon>
        <taxon>Magnoliopsida</taxon>
        <taxon>Liliopsida</taxon>
        <taxon>Araceae</taxon>
        <taxon>Pothoideae</taxon>
        <taxon>Potheae</taxon>
        <taxon>Anthurium</taxon>
    </lineage>
</organism>
<evidence type="ECO:0000256" key="5">
    <source>
        <dbReference type="ARBA" id="ARBA00023242"/>
    </source>
</evidence>
<feature type="region of interest" description="Disordered" evidence="6">
    <location>
        <begin position="47"/>
        <end position="70"/>
    </location>
</feature>
<reference evidence="8" key="1">
    <citation type="submission" date="2015-07" db="EMBL/GenBank/DDBJ databases">
        <title>Transcriptome Assembly of Anthurium amnicola.</title>
        <authorList>
            <person name="Suzuki J."/>
        </authorList>
    </citation>
    <scope>NUCLEOTIDE SEQUENCE</scope>
</reference>
<protein>
    <submittedName>
        <fullName evidence="8">Pathogenesis-related genes transcriptional activator PTI5</fullName>
    </submittedName>
</protein>
<evidence type="ECO:0000256" key="3">
    <source>
        <dbReference type="ARBA" id="ARBA00023125"/>
    </source>
</evidence>
<feature type="compositionally biased region" description="Low complexity" evidence="6">
    <location>
        <begin position="47"/>
        <end position="59"/>
    </location>
</feature>
<sequence>FDTAEDAAVAYDRAAFRMRGAKALLNFPPEFLVRGGGVPAGARAGVNKEGASASAAGSADPAMEGLPGVGPEGLRRLLRVPEMETGAEKAACRSPPKPY</sequence>
<feature type="domain" description="AP2/ERF" evidence="7">
    <location>
        <begin position="1"/>
        <end position="28"/>
    </location>
</feature>
<gene>
    <name evidence="8" type="primary">PTI5_2</name>
    <name evidence="8" type="ORF">g.15727</name>
</gene>
<dbReference type="GO" id="GO:0009873">
    <property type="term" value="P:ethylene-activated signaling pathway"/>
    <property type="evidence" value="ECO:0007669"/>
    <property type="project" value="InterPro"/>
</dbReference>
<keyword evidence="3" id="KW-0238">DNA-binding</keyword>
<feature type="non-terminal residue" evidence="8">
    <location>
        <position position="1"/>
    </location>
</feature>
<name>A0A1D1XPR2_9ARAE</name>
<dbReference type="InterPro" id="IPR044808">
    <property type="entry name" value="ERF_plant"/>
</dbReference>
<keyword evidence="2" id="KW-0805">Transcription regulation</keyword>
<dbReference type="InterPro" id="IPR001471">
    <property type="entry name" value="AP2/ERF_dom"/>
</dbReference>
<dbReference type="GO" id="GO:0003700">
    <property type="term" value="F:DNA-binding transcription factor activity"/>
    <property type="evidence" value="ECO:0007669"/>
    <property type="project" value="InterPro"/>
</dbReference>
<dbReference type="EMBL" id="GDJX01023563">
    <property type="protein sequence ID" value="JAT44373.1"/>
    <property type="molecule type" value="Transcribed_RNA"/>
</dbReference>